<evidence type="ECO:0000256" key="4">
    <source>
        <dbReference type="ARBA" id="ARBA00022519"/>
    </source>
</evidence>
<proteinExistence type="inferred from homology"/>
<feature type="transmembrane region" description="Helical" evidence="11">
    <location>
        <begin position="425"/>
        <end position="442"/>
    </location>
</feature>
<feature type="transmembrane region" description="Helical" evidence="11">
    <location>
        <begin position="490"/>
        <end position="511"/>
    </location>
</feature>
<keyword evidence="3" id="KW-1003">Cell membrane</keyword>
<evidence type="ECO:0000256" key="6">
    <source>
        <dbReference type="ARBA" id="ARBA00022748"/>
    </source>
</evidence>
<evidence type="ECO:0000313" key="15">
    <source>
        <dbReference type="Proteomes" id="UP000225379"/>
    </source>
</evidence>
<feature type="transmembrane region" description="Helical" evidence="11">
    <location>
        <begin position="311"/>
        <end position="331"/>
    </location>
</feature>
<evidence type="ECO:0000256" key="7">
    <source>
        <dbReference type="ARBA" id="ARBA00022989"/>
    </source>
</evidence>
<reference evidence="15" key="1">
    <citation type="submission" date="2017-10" db="EMBL/GenBank/DDBJ databases">
        <authorList>
            <person name="Kravchenko I.K."/>
            <person name="Grouzdev D.S."/>
        </authorList>
    </citation>
    <scope>NUCLEOTIDE SEQUENCE [LARGE SCALE GENOMIC DNA]</scope>
    <source>
        <strain evidence="15">B2</strain>
    </source>
</reference>
<dbReference type="PANTHER" id="PTHR43653">
    <property type="entry name" value="CYTOCHROME C ASSEMBLY PROTEIN-RELATED"/>
    <property type="match status" value="1"/>
</dbReference>
<organism evidence="14 15">
    <name type="scientific">Azospirillum palustre</name>
    <dbReference type="NCBI Taxonomy" id="2044885"/>
    <lineage>
        <taxon>Bacteria</taxon>
        <taxon>Pseudomonadati</taxon>
        <taxon>Pseudomonadota</taxon>
        <taxon>Alphaproteobacteria</taxon>
        <taxon>Rhodospirillales</taxon>
        <taxon>Azospirillaceae</taxon>
        <taxon>Azospirillum</taxon>
    </lineage>
</organism>
<dbReference type="InterPro" id="IPR002541">
    <property type="entry name" value="Cyt_c_assembly"/>
</dbReference>
<evidence type="ECO:0000256" key="1">
    <source>
        <dbReference type="ARBA" id="ARBA00004429"/>
    </source>
</evidence>
<evidence type="ECO:0000256" key="8">
    <source>
        <dbReference type="ARBA" id="ARBA00023136"/>
    </source>
</evidence>
<evidence type="ECO:0000313" key="14">
    <source>
        <dbReference type="EMBL" id="PGH54914.1"/>
    </source>
</evidence>
<accession>A0A2B8B109</accession>
<feature type="transmembrane region" description="Helical" evidence="11">
    <location>
        <begin position="620"/>
        <end position="639"/>
    </location>
</feature>
<dbReference type="PRINTS" id="PR01410">
    <property type="entry name" value="CCBIOGENESIS"/>
</dbReference>
<dbReference type="InterPro" id="IPR032523">
    <property type="entry name" value="CcmF_C"/>
</dbReference>
<feature type="transmembrane region" description="Helical" evidence="11">
    <location>
        <begin position="175"/>
        <end position="195"/>
    </location>
</feature>
<evidence type="ECO:0000256" key="10">
    <source>
        <dbReference type="SAM" id="MobiDB-lite"/>
    </source>
</evidence>
<dbReference type="Pfam" id="PF01578">
    <property type="entry name" value="Cytochrom_C_asm"/>
    <property type="match status" value="1"/>
</dbReference>
<gene>
    <name evidence="14" type="ORF">CRT60_34910</name>
</gene>
<evidence type="ECO:0000256" key="9">
    <source>
        <dbReference type="ARBA" id="ARBA00037230"/>
    </source>
</evidence>
<dbReference type="GO" id="GO:0016829">
    <property type="term" value="F:lyase activity"/>
    <property type="evidence" value="ECO:0007669"/>
    <property type="project" value="UniProtKB-KW"/>
</dbReference>
<dbReference type="GO" id="GO:0020037">
    <property type="term" value="F:heme binding"/>
    <property type="evidence" value="ECO:0007669"/>
    <property type="project" value="InterPro"/>
</dbReference>
<feature type="transmembrane region" description="Helical" evidence="11">
    <location>
        <begin position="6"/>
        <end position="26"/>
    </location>
</feature>
<comment type="function">
    <text evidence="9">Required for the biogenesis of c-type cytochromes. Possible subunit of a heme lyase.</text>
</comment>
<dbReference type="Pfam" id="PF16327">
    <property type="entry name" value="CcmF_C"/>
    <property type="match status" value="1"/>
</dbReference>
<evidence type="ECO:0000256" key="11">
    <source>
        <dbReference type="SAM" id="Phobius"/>
    </source>
</evidence>
<keyword evidence="5 11" id="KW-0812">Transmembrane</keyword>
<dbReference type="PRINTS" id="PR01411">
    <property type="entry name" value="CCMFBIOGNSIS"/>
</dbReference>
<sequence length="668" mass="71871">MIPELGHYALVLALFVALVQSVPPLVGAATRNGAWMNVAVPAAIAQMLLVLLSYAALTWAHVVSDFSVLNVVQNSHSAKPMLYKVSGVWGNHEGSMMLWIVMLTIFGAAVAVFGRNLPPTLKARVLAVQGLIGVGFLLFILITSNPFIRVIPAPIDGNDLNPLLQDPGLAFHPPFLYAGYVGFSMAFSFAVAALIEGRVDPAWARWVRPWTLAAWSTLTMGIAMGSWWAYYELGWGGWWYWDPVENASFMPWLAGTALLHSAIVVEKRDALKSWTILLAIVTFSLSLMGTFLVRSGILTSVHAFAVDPKRGIFILVLLAIATGGSLLLYSLRAPTLKAGGLFAPISREGALVLNNLLLSTATATVFIGTLYPLFLDIMKLGKVSVGAPFFNATFVPVAIPMVIAMVVGPYLSWKRADLGAALTRLWVAGVAVVAAVAVTAYVKAGSGPLLALVGIGLAAWAFVGSLVEFADRIALFRTSFRNSWNRAVHLPRSAWGMTIAHACVGLSILGMTGTSAWQTESITAMKPGDRASVAGYEFQFDSVGLVDGPNFKAERGTFTVTKDGQRVATLEPERRSYSTTRMTTTESAIHTTVFSDLYVALGDPTQNGTAWIVRIYHHPLVPWIWIGGVGMMLGGLVSLTDRRFRIGAPERRRTAGKTGGKSAPLPAE</sequence>
<dbReference type="Proteomes" id="UP000225379">
    <property type="component" value="Unassembled WGS sequence"/>
</dbReference>
<feature type="transmembrane region" description="Helical" evidence="11">
    <location>
        <begin position="38"/>
        <end position="60"/>
    </location>
</feature>
<keyword evidence="15" id="KW-1185">Reference proteome</keyword>
<feature type="transmembrane region" description="Helical" evidence="11">
    <location>
        <begin position="126"/>
        <end position="148"/>
    </location>
</feature>
<dbReference type="InterPro" id="IPR003568">
    <property type="entry name" value="Cyt_c_biogenesis_CcmF"/>
</dbReference>
<dbReference type="NCBIfam" id="NF007691">
    <property type="entry name" value="PRK10369.1"/>
    <property type="match status" value="1"/>
</dbReference>
<keyword evidence="4" id="KW-0997">Cell inner membrane</keyword>
<feature type="transmembrane region" description="Helical" evidence="11">
    <location>
        <begin position="96"/>
        <end position="114"/>
    </location>
</feature>
<evidence type="ECO:0000256" key="2">
    <source>
        <dbReference type="ARBA" id="ARBA00009186"/>
    </source>
</evidence>
<feature type="domain" description="Cytochrome c-type biogenesis protein CcmF C-terminal" evidence="13">
    <location>
        <begin position="315"/>
        <end position="642"/>
    </location>
</feature>
<feature type="transmembrane region" description="Helical" evidence="11">
    <location>
        <begin position="249"/>
        <end position="265"/>
    </location>
</feature>
<evidence type="ECO:0000259" key="12">
    <source>
        <dbReference type="Pfam" id="PF01578"/>
    </source>
</evidence>
<dbReference type="GO" id="GO:0005886">
    <property type="term" value="C:plasma membrane"/>
    <property type="evidence" value="ECO:0007669"/>
    <property type="project" value="UniProtKB-SubCell"/>
</dbReference>
<keyword evidence="14" id="KW-0456">Lyase</keyword>
<feature type="transmembrane region" description="Helical" evidence="11">
    <location>
        <begin position="448"/>
        <end position="469"/>
    </location>
</feature>
<evidence type="ECO:0000256" key="5">
    <source>
        <dbReference type="ARBA" id="ARBA00022692"/>
    </source>
</evidence>
<dbReference type="AlphaFoldDB" id="A0A2B8B109"/>
<dbReference type="NCBIfam" id="TIGR00353">
    <property type="entry name" value="nrfE"/>
    <property type="match status" value="1"/>
</dbReference>
<dbReference type="OrthoDB" id="9761451at2"/>
<keyword evidence="7 11" id="KW-1133">Transmembrane helix</keyword>
<name>A0A2B8B109_9PROT</name>
<protein>
    <submittedName>
        <fullName evidence="14">Heme lyase NrfEFG subunit NrfE</fullName>
    </submittedName>
</protein>
<comment type="similarity">
    <text evidence="2">Belongs to the CcmF/CycK/Ccl1/NrfE/CcsA family.</text>
</comment>
<feature type="transmembrane region" description="Helical" evidence="11">
    <location>
        <begin position="394"/>
        <end position="413"/>
    </location>
</feature>
<comment type="subcellular location">
    <subcellularLocation>
        <location evidence="1">Cell inner membrane</location>
        <topology evidence="1">Multi-pass membrane protein</topology>
    </subcellularLocation>
</comment>
<dbReference type="RefSeq" id="WP_098740915.1">
    <property type="nucleotide sequence ID" value="NZ_PDKW01000043.1"/>
</dbReference>
<dbReference type="GO" id="GO:0015232">
    <property type="term" value="F:heme transmembrane transporter activity"/>
    <property type="evidence" value="ECO:0007669"/>
    <property type="project" value="InterPro"/>
</dbReference>
<keyword evidence="6" id="KW-0201">Cytochrome c-type biogenesis</keyword>
<feature type="transmembrane region" description="Helical" evidence="11">
    <location>
        <begin position="207"/>
        <end position="229"/>
    </location>
</feature>
<dbReference type="InterPro" id="IPR003567">
    <property type="entry name" value="Cyt_c_biogenesis"/>
</dbReference>
<keyword evidence="8 11" id="KW-0472">Membrane</keyword>
<feature type="transmembrane region" description="Helical" evidence="11">
    <location>
        <begin position="277"/>
        <end position="305"/>
    </location>
</feature>
<feature type="domain" description="Cytochrome c assembly protein" evidence="12">
    <location>
        <begin position="89"/>
        <end position="295"/>
    </location>
</feature>
<feature type="region of interest" description="Disordered" evidence="10">
    <location>
        <begin position="648"/>
        <end position="668"/>
    </location>
</feature>
<feature type="transmembrane region" description="Helical" evidence="11">
    <location>
        <begin position="352"/>
        <end position="374"/>
    </location>
</feature>
<dbReference type="PANTHER" id="PTHR43653:SF1">
    <property type="entry name" value="CYTOCHROME C-TYPE BIOGENESIS PROTEIN CCMF"/>
    <property type="match status" value="1"/>
</dbReference>
<dbReference type="GO" id="GO:0017004">
    <property type="term" value="P:cytochrome complex assembly"/>
    <property type="evidence" value="ECO:0007669"/>
    <property type="project" value="UniProtKB-KW"/>
</dbReference>
<evidence type="ECO:0000259" key="13">
    <source>
        <dbReference type="Pfam" id="PF16327"/>
    </source>
</evidence>
<comment type="caution">
    <text evidence="14">The sequence shown here is derived from an EMBL/GenBank/DDBJ whole genome shotgun (WGS) entry which is preliminary data.</text>
</comment>
<evidence type="ECO:0000256" key="3">
    <source>
        <dbReference type="ARBA" id="ARBA00022475"/>
    </source>
</evidence>
<dbReference type="EMBL" id="PDKW01000043">
    <property type="protein sequence ID" value="PGH54914.1"/>
    <property type="molecule type" value="Genomic_DNA"/>
</dbReference>